<evidence type="ECO:0000256" key="1">
    <source>
        <dbReference type="SAM" id="MobiDB-lite"/>
    </source>
</evidence>
<protein>
    <submittedName>
        <fullName evidence="2">Uncharacterized protein</fullName>
    </submittedName>
</protein>
<dbReference type="EMBL" id="GBXM01009316">
    <property type="protein sequence ID" value="JAH99261.1"/>
    <property type="molecule type" value="Transcribed_RNA"/>
</dbReference>
<dbReference type="AlphaFoldDB" id="A0A0E9XA15"/>
<reference evidence="2" key="2">
    <citation type="journal article" date="2015" name="Fish Shellfish Immunol.">
        <title>Early steps in the European eel (Anguilla anguilla)-Vibrio vulnificus interaction in the gills: Role of the RtxA13 toxin.</title>
        <authorList>
            <person name="Callol A."/>
            <person name="Pajuelo D."/>
            <person name="Ebbesson L."/>
            <person name="Teles M."/>
            <person name="MacKenzie S."/>
            <person name="Amaro C."/>
        </authorList>
    </citation>
    <scope>NUCLEOTIDE SEQUENCE</scope>
</reference>
<reference evidence="2" key="1">
    <citation type="submission" date="2014-11" db="EMBL/GenBank/DDBJ databases">
        <authorList>
            <person name="Amaro Gonzalez C."/>
        </authorList>
    </citation>
    <scope>NUCLEOTIDE SEQUENCE</scope>
</reference>
<accession>A0A0E9XA15</accession>
<feature type="region of interest" description="Disordered" evidence="1">
    <location>
        <begin position="1"/>
        <end position="20"/>
    </location>
</feature>
<evidence type="ECO:0000313" key="2">
    <source>
        <dbReference type="EMBL" id="JAH99261.1"/>
    </source>
</evidence>
<organism evidence="2">
    <name type="scientific">Anguilla anguilla</name>
    <name type="common">European freshwater eel</name>
    <name type="synonym">Muraena anguilla</name>
    <dbReference type="NCBI Taxonomy" id="7936"/>
    <lineage>
        <taxon>Eukaryota</taxon>
        <taxon>Metazoa</taxon>
        <taxon>Chordata</taxon>
        <taxon>Craniata</taxon>
        <taxon>Vertebrata</taxon>
        <taxon>Euteleostomi</taxon>
        <taxon>Actinopterygii</taxon>
        <taxon>Neopterygii</taxon>
        <taxon>Teleostei</taxon>
        <taxon>Anguilliformes</taxon>
        <taxon>Anguillidae</taxon>
        <taxon>Anguilla</taxon>
    </lineage>
</organism>
<proteinExistence type="predicted"/>
<name>A0A0E9XA15_ANGAN</name>
<sequence length="20" mass="2315">MPEGLHEEFPPESTSAHTYR</sequence>